<accession>A0AAU8FWY7</accession>
<gene>
    <name evidence="8" type="ORF">ABV298_04905</name>
</gene>
<evidence type="ECO:0000256" key="2">
    <source>
        <dbReference type="ARBA" id="ARBA00023015"/>
    </source>
</evidence>
<dbReference type="PRINTS" id="PR00032">
    <property type="entry name" value="HTHARAC"/>
</dbReference>
<keyword evidence="3" id="KW-0238">DNA-binding</keyword>
<evidence type="ECO:0000256" key="3">
    <source>
        <dbReference type="ARBA" id="ARBA00023125"/>
    </source>
</evidence>
<proteinExistence type="predicted"/>
<dbReference type="InterPro" id="IPR011006">
    <property type="entry name" value="CheY-like_superfamily"/>
</dbReference>
<dbReference type="GO" id="GO:0043565">
    <property type="term" value="F:sequence-specific DNA binding"/>
    <property type="evidence" value="ECO:0007669"/>
    <property type="project" value="InterPro"/>
</dbReference>
<dbReference type="InterPro" id="IPR009057">
    <property type="entry name" value="Homeodomain-like_sf"/>
</dbReference>
<evidence type="ECO:0000259" key="7">
    <source>
        <dbReference type="PROSITE" id="PS50110"/>
    </source>
</evidence>
<dbReference type="PANTHER" id="PTHR43547:SF2">
    <property type="entry name" value="HYBRID SIGNAL TRANSDUCTION HISTIDINE KINASE C"/>
    <property type="match status" value="1"/>
</dbReference>
<dbReference type="Gene3D" id="1.10.10.60">
    <property type="entry name" value="Homeodomain-like"/>
    <property type="match status" value="1"/>
</dbReference>
<dbReference type="SMART" id="SM00342">
    <property type="entry name" value="HTH_ARAC"/>
    <property type="match status" value="1"/>
</dbReference>
<name>A0AAU8FWY7_9BACT</name>
<keyword evidence="1 5" id="KW-0597">Phosphoprotein</keyword>
<dbReference type="AlphaFoldDB" id="A0AAU8FWY7"/>
<reference evidence="8" key="1">
    <citation type="submission" date="2024-06" db="EMBL/GenBank/DDBJ databases">
        <title>Sequencing and assembly of the genome of Dyadobacter sp. strain 676, a symbiont of Cyamopsis tetragonoloba.</title>
        <authorList>
            <person name="Guro P."/>
            <person name="Sazanova A."/>
            <person name="Kuznetsova I."/>
            <person name="Belimov A."/>
            <person name="Safronova V."/>
        </authorList>
    </citation>
    <scope>NUCLEOTIDE SEQUENCE</scope>
    <source>
        <strain evidence="8">676</strain>
    </source>
</reference>
<evidence type="ECO:0000259" key="6">
    <source>
        <dbReference type="PROSITE" id="PS01124"/>
    </source>
</evidence>
<evidence type="ECO:0000256" key="1">
    <source>
        <dbReference type="ARBA" id="ARBA00022553"/>
    </source>
</evidence>
<dbReference type="PROSITE" id="PS50110">
    <property type="entry name" value="RESPONSE_REGULATORY"/>
    <property type="match status" value="1"/>
</dbReference>
<feature type="modified residue" description="4-aspartylphosphate" evidence="5">
    <location>
        <position position="100"/>
    </location>
</feature>
<organism evidence="8">
    <name type="scientific">Dyadobacter sp. 676</name>
    <dbReference type="NCBI Taxonomy" id="3088362"/>
    <lineage>
        <taxon>Bacteria</taxon>
        <taxon>Pseudomonadati</taxon>
        <taxon>Bacteroidota</taxon>
        <taxon>Cytophagia</taxon>
        <taxon>Cytophagales</taxon>
        <taxon>Spirosomataceae</taxon>
        <taxon>Dyadobacter</taxon>
    </lineage>
</organism>
<dbReference type="GO" id="GO:0000155">
    <property type="term" value="F:phosphorelay sensor kinase activity"/>
    <property type="evidence" value="ECO:0007669"/>
    <property type="project" value="TreeGrafter"/>
</dbReference>
<dbReference type="InterPro" id="IPR001789">
    <property type="entry name" value="Sig_transdc_resp-reg_receiver"/>
</dbReference>
<dbReference type="Gene3D" id="3.40.50.2300">
    <property type="match status" value="1"/>
</dbReference>
<dbReference type="SMART" id="SM00448">
    <property type="entry name" value="REC"/>
    <property type="match status" value="1"/>
</dbReference>
<dbReference type="RefSeq" id="WP_353723142.1">
    <property type="nucleotide sequence ID" value="NZ_CP159289.1"/>
</dbReference>
<feature type="domain" description="HTH araC/xylS-type" evidence="6">
    <location>
        <begin position="201"/>
        <end position="300"/>
    </location>
</feature>
<dbReference type="SUPFAM" id="SSF46689">
    <property type="entry name" value="Homeodomain-like"/>
    <property type="match status" value="1"/>
</dbReference>
<keyword evidence="4" id="KW-0804">Transcription</keyword>
<evidence type="ECO:0000256" key="4">
    <source>
        <dbReference type="ARBA" id="ARBA00023163"/>
    </source>
</evidence>
<dbReference type="PROSITE" id="PS01124">
    <property type="entry name" value="HTH_ARAC_FAMILY_2"/>
    <property type="match status" value="1"/>
</dbReference>
<dbReference type="Pfam" id="PF12833">
    <property type="entry name" value="HTH_18"/>
    <property type="match status" value="1"/>
</dbReference>
<keyword evidence="2" id="KW-0805">Transcription regulation</keyword>
<dbReference type="Pfam" id="PF00072">
    <property type="entry name" value="Response_reg"/>
    <property type="match status" value="1"/>
</dbReference>
<dbReference type="SUPFAM" id="SSF52172">
    <property type="entry name" value="CheY-like"/>
    <property type="match status" value="1"/>
</dbReference>
<evidence type="ECO:0000256" key="5">
    <source>
        <dbReference type="PROSITE-ProRule" id="PRU00169"/>
    </source>
</evidence>
<evidence type="ECO:0000313" key="8">
    <source>
        <dbReference type="EMBL" id="XCH27904.1"/>
    </source>
</evidence>
<dbReference type="EMBL" id="CP159289">
    <property type="protein sequence ID" value="XCH27904.1"/>
    <property type="molecule type" value="Genomic_DNA"/>
</dbReference>
<dbReference type="InterPro" id="IPR018062">
    <property type="entry name" value="HTH_AraC-typ_CS"/>
</dbReference>
<protein>
    <submittedName>
        <fullName evidence="8">Response regulator</fullName>
    </submittedName>
</protein>
<dbReference type="InterPro" id="IPR020449">
    <property type="entry name" value="Tscrpt_reg_AraC-type_HTH"/>
</dbReference>
<sequence length="302" mass="33660">MTALTIRMLRENKHFSPEQIAVNSGGYADIVIPEKIAMPAIINAAVSKQNNTILIVEDNGQLRVFLREIFEGQYNILEAENGLQGLELANAHIPDIILSDVMMPEMSGLDLCNKLKTSAGTSHIPIVLLTAKTQSEQIIEGLAAGADDYLAKPFNPRILELKIDNLIRVRDEQKKRFRQLALEGEEAENSIAQNVNEAFIANLRTLVKENISNRDFGVNELAGHVGMSLSVLYRKMRALTGLTINEFVKAIRLNVARELLESGVYNVSEVATMIGFEDAKYFSKEFRKVFGKNPNEVKKMLS</sequence>
<feature type="domain" description="Response regulatory" evidence="7">
    <location>
        <begin position="52"/>
        <end position="167"/>
    </location>
</feature>
<dbReference type="PANTHER" id="PTHR43547">
    <property type="entry name" value="TWO-COMPONENT HISTIDINE KINASE"/>
    <property type="match status" value="1"/>
</dbReference>
<dbReference type="InterPro" id="IPR018060">
    <property type="entry name" value="HTH_AraC"/>
</dbReference>
<dbReference type="PROSITE" id="PS00041">
    <property type="entry name" value="HTH_ARAC_FAMILY_1"/>
    <property type="match status" value="1"/>
</dbReference>
<dbReference type="GO" id="GO:0003700">
    <property type="term" value="F:DNA-binding transcription factor activity"/>
    <property type="evidence" value="ECO:0007669"/>
    <property type="project" value="InterPro"/>
</dbReference>